<gene>
    <name evidence="2" type="ORF">NL394_23590</name>
</gene>
<feature type="region of interest" description="Disordered" evidence="1">
    <location>
        <begin position="1"/>
        <end position="55"/>
    </location>
</feature>
<accession>A0AAX3EQB8</accession>
<organism evidence="2 3">
    <name type="scientific">Paenarthrobacter ureafaciens</name>
    <dbReference type="NCBI Taxonomy" id="37931"/>
    <lineage>
        <taxon>Bacteria</taxon>
        <taxon>Bacillati</taxon>
        <taxon>Actinomycetota</taxon>
        <taxon>Actinomycetes</taxon>
        <taxon>Micrococcales</taxon>
        <taxon>Micrococcaceae</taxon>
        <taxon>Paenarthrobacter</taxon>
    </lineage>
</organism>
<feature type="compositionally biased region" description="Low complexity" evidence="1">
    <location>
        <begin position="33"/>
        <end position="44"/>
    </location>
</feature>
<keyword evidence="2" id="KW-0614">Plasmid</keyword>
<evidence type="ECO:0000256" key="1">
    <source>
        <dbReference type="SAM" id="MobiDB-lite"/>
    </source>
</evidence>
<evidence type="ECO:0008006" key="4">
    <source>
        <dbReference type="Google" id="ProtNLM"/>
    </source>
</evidence>
<dbReference type="Proteomes" id="UP001163293">
    <property type="component" value="Plasmid unnamed4"/>
</dbReference>
<feature type="compositionally biased region" description="Basic and acidic residues" evidence="1">
    <location>
        <begin position="1"/>
        <end position="13"/>
    </location>
</feature>
<dbReference type="EMBL" id="CP101189">
    <property type="protein sequence ID" value="UYW00136.1"/>
    <property type="molecule type" value="Genomic_DNA"/>
</dbReference>
<evidence type="ECO:0000313" key="2">
    <source>
        <dbReference type="EMBL" id="UYW00136.1"/>
    </source>
</evidence>
<proteinExistence type="predicted"/>
<dbReference type="Gene3D" id="6.10.180.30">
    <property type="match status" value="1"/>
</dbReference>
<dbReference type="RefSeq" id="WP_264398901.1">
    <property type="nucleotide sequence ID" value="NZ_CP101183.1"/>
</dbReference>
<name>A0AAX3EQB8_PAEUR</name>
<sequence length="125" mass="13728">MKRPERKFPERKTGTLQASPEPIHIGGAKNDAPAEPAAVVPAAPKKSEAPAEPARKAVTVQVSLDPLKEARAIVNGRYGYRTFTAFVDAAFQAEIQRAREEFNNGEPFPYDDEEIELRKGRPLGS</sequence>
<reference evidence="2" key="1">
    <citation type="submission" date="2022-07" db="EMBL/GenBank/DDBJ databases">
        <authorList>
            <person name="Wu T."/>
        </authorList>
    </citation>
    <scope>NUCLEOTIDE SEQUENCE</scope>
    <source>
        <strain evidence="2">SD-1</strain>
        <plasmid evidence="2">unnamed4</plasmid>
    </source>
</reference>
<keyword evidence="3" id="KW-1185">Reference proteome</keyword>
<evidence type="ECO:0000313" key="3">
    <source>
        <dbReference type="Proteomes" id="UP001163293"/>
    </source>
</evidence>
<feature type="compositionally biased region" description="Basic and acidic residues" evidence="1">
    <location>
        <begin position="45"/>
        <end position="55"/>
    </location>
</feature>
<dbReference type="AlphaFoldDB" id="A0AAX3EQB8"/>
<protein>
    <recommendedName>
        <fullName evidence="4">Centromere-binding protein ParB C-terminal domain-containing protein</fullName>
    </recommendedName>
</protein>
<feature type="region of interest" description="Disordered" evidence="1">
    <location>
        <begin position="101"/>
        <end position="125"/>
    </location>
</feature>
<geneLocation type="plasmid" evidence="2 3">
    <name>unnamed4</name>
</geneLocation>